<accession>A0AAE9YN88</accession>
<evidence type="ECO:0000313" key="3">
    <source>
        <dbReference type="Proteomes" id="UP000032568"/>
    </source>
</evidence>
<keyword evidence="1" id="KW-0732">Signal</keyword>
<organism evidence="2 3">
    <name type="scientific">Thalassomonas actiniarum</name>
    <dbReference type="NCBI Taxonomy" id="485447"/>
    <lineage>
        <taxon>Bacteria</taxon>
        <taxon>Pseudomonadati</taxon>
        <taxon>Pseudomonadota</taxon>
        <taxon>Gammaproteobacteria</taxon>
        <taxon>Alteromonadales</taxon>
        <taxon>Colwelliaceae</taxon>
        <taxon>Thalassomonas</taxon>
    </lineage>
</organism>
<dbReference type="KEGG" id="tact:SG35_021500"/>
<proteinExistence type="predicted"/>
<evidence type="ECO:0000313" key="2">
    <source>
        <dbReference type="EMBL" id="WDD97846.1"/>
    </source>
</evidence>
<gene>
    <name evidence="2" type="ORF">SG35_021500</name>
</gene>
<reference evidence="2 3" key="2">
    <citation type="journal article" date="2022" name="Mar. Drugs">
        <title>Bioassay-Guided Fractionation Leads to the Detection of Cholic Acid Generated by the Rare Thalassomonas sp.</title>
        <authorList>
            <person name="Pheiffer F."/>
            <person name="Schneider Y.K."/>
            <person name="Hansen E.H."/>
            <person name="Andersen J.H."/>
            <person name="Isaksson J."/>
            <person name="Busche T."/>
            <person name="R C."/>
            <person name="Kalinowski J."/>
            <person name="Zyl L.V."/>
            <person name="Trindade M."/>
        </authorList>
    </citation>
    <scope>NUCLEOTIDE SEQUENCE [LARGE SCALE GENOMIC DNA]</scope>
    <source>
        <strain evidence="2 3">A5K-106</strain>
    </source>
</reference>
<evidence type="ECO:0000256" key="1">
    <source>
        <dbReference type="SAM" id="SignalP"/>
    </source>
</evidence>
<reference evidence="2 3" key="1">
    <citation type="journal article" date="2015" name="Genome Announc.">
        <title>Draft Genome Sequences of Marine Isolates of Thalassomonas viridans and Thalassomonas actiniarum.</title>
        <authorList>
            <person name="Olonade I."/>
            <person name="van Zyl L.J."/>
            <person name="Trindade M."/>
        </authorList>
    </citation>
    <scope>NUCLEOTIDE SEQUENCE [LARGE SCALE GENOMIC DNA]</scope>
    <source>
        <strain evidence="2 3">A5K-106</strain>
    </source>
</reference>
<feature type="chain" id="PRO_5041915337" evidence="1">
    <location>
        <begin position="23"/>
        <end position="225"/>
    </location>
</feature>
<dbReference type="AlphaFoldDB" id="A0AAE9YN88"/>
<dbReference type="EMBL" id="CP059735">
    <property type="protein sequence ID" value="WDD97846.1"/>
    <property type="molecule type" value="Genomic_DNA"/>
</dbReference>
<dbReference type="RefSeq" id="WP_044832092.1">
    <property type="nucleotide sequence ID" value="NZ_CP059735.1"/>
</dbReference>
<sequence length="225" mass="25473">MSLLCKHFILGLLLLLTAQVFAAKEAKELPPLDPKFMGIHPMVLVNNGSDILASYLPSYQAPKNHQLVYKLKVKDVALVQLVRDGDFITIEPKPFNLQRLMRGESISIKADVYIGHYKRGGTLTYKSKELSFDRKLYHRTLVELAPSGKMQEYDAVNLGKNYKLLIHKIQKAPSFDHLLVIDAVAGCLLKFNTSSATPKESELHYKFFHCGTIKPLYYETQDFSG</sequence>
<dbReference type="Proteomes" id="UP000032568">
    <property type="component" value="Chromosome"/>
</dbReference>
<protein>
    <submittedName>
        <fullName evidence="2">Uncharacterized protein</fullName>
    </submittedName>
</protein>
<feature type="signal peptide" evidence="1">
    <location>
        <begin position="1"/>
        <end position="22"/>
    </location>
</feature>
<keyword evidence="3" id="KW-1185">Reference proteome</keyword>
<name>A0AAE9YN88_9GAMM</name>